<keyword evidence="2" id="KW-0808">Transferase</keyword>
<keyword evidence="3" id="KW-1185">Reference proteome</keyword>
<feature type="non-terminal residue" evidence="2">
    <location>
        <position position="1"/>
    </location>
</feature>
<accession>A0A9P6IHG3</accession>
<dbReference type="Gene3D" id="2.60.40.150">
    <property type="entry name" value="C2 domain"/>
    <property type="match status" value="1"/>
</dbReference>
<dbReference type="InterPro" id="IPR000008">
    <property type="entry name" value="C2_dom"/>
</dbReference>
<feature type="domain" description="C2" evidence="1">
    <location>
        <begin position="1"/>
        <end position="104"/>
    </location>
</feature>
<keyword evidence="2" id="KW-0418">Kinase</keyword>
<dbReference type="AlphaFoldDB" id="A0A9P6IHG3"/>
<dbReference type="EMBL" id="JAAAHW010011926">
    <property type="protein sequence ID" value="KAF9916673.1"/>
    <property type="molecule type" value="Genomic_DNA"/>
</dbReference>
<dbReference type="GO" id="GO:0016301">
    <property type="term" value="F:kinase activity"/>
    <property type="evidence" value="ECO:0007669"/>
    <property type="project" value="UniProtKB-KW"/>
</dbReference>
<evidence type="ECO:0000259" key="1">
    <source>
        <dbReference type="PROSITE" id="PS50004"/>
    </source>
</evidence>
<dbReference type="Proteomes" id="UP000749646">
    <property type="component" value="Unassembled WGS sequence"/>
</dbReference>
<comment type="caution">
    <text evidence="2">The sequence shown here is derived from an EMBL/GenBank/DDBJ whole genome shotgun (WGS) entry which is preliminary data.</text>
</comment>
<evidence type="ECO:0000313" key="3">
    <source>
        <dbReference type="Proteomes" id="UP000749646"/>
    </source>
</evidence>
<dbReference type="SUPFAM" id="SSF49562">
    <property type="entry name" value="C2 domain (Calcium/lipid-binding domain, CaLB)"/>
    <property type="match status" value="1"/>
</dbReference>
<organism evidence="2 3">
    <name type="scientific">Modicella reniformis</name>
    <dbReference type="NCBI Taxonomy" id="1440133"/>
    <lineage>
        <taxon>Eukaryota</taxon>
        <taxon>Fungi</taxon>
        <taxon>Fungi incertae sedis</taxon>
        <taxon>Mucoromycota</taxon>
        <taxon>Mortierellomycotina</taxon>
        <taxon>Mortierellomycetes</taxon>
        <taxon>Mortierellales</taxon>
        <taxon>Mortierellaceae</taxon>
        <taxon>Modicella</taxon>
    </lineage>
</organism>
<dbReference type="Gene3D" id="3.30.60.20">
    <property type="match status" value="1"/>
</dbReference>
<dbReference type="PROSITE" id="PS50004">
    <property type="entry name" value="C2"/>
    <property type="match status" value="1"/>
</dbReference>
<proteinExistence type="predicted"/>
<dbReference type="Pfam" id="PF00168">
    <property type="entry name" value="C2"/>
    <property type="match status" value="1"/>
</dbReference>
<name>A0A9P6IHG3_9FUNG</name>
<gene>
    <name evidence="2" type="primary">PKC1_1</name>
    <name evidence="2" type="ORF">BGZ65_000186</name>
</gene>
<dbReference type="InterPro" id="IPR035892">
    <property type="entry name" value="C2_domain_sf"/>
</dbReference>
<dbReference type="SMART" id="SM00239">
    <property type="entry name" value="C2"/>
    <property type="match status" value="1"/>
</dbReference>
<protein>
    <submittedName>
        <fullName evidence="2">Serine/threonine kinase</fullName>
    </submittedName>
</protein>
<reference evidence="2" key="1">
    <citation type="journal article" date="2020" name="Fungal Divers.">
        <title>Resolving the Mortierellaceae phylogeny through synthesis of multi-gene phylogenetics and phylogenomics.</title>
        <authorList>
            <person name="Vandepol N."/>
            <person name="Liber J."/>
            <person name="Desiro A."/>
            <person name="Na H."/>
            <person name="Kennedy M."/>
            <person name="Barry K."/>
            <person name="Grigoriev I.V."/>
            <person name="Miller A.N."/>
            <person name="O'Donnell K."/>
            <person name="Stajich J.E."/>
            <person name="Bonito G."/>
        </authorList>
    </citation>
    <scope>NUCLEOTIDE SEQUENCE</scope>
    <source>
        <strain evidence="2">MES-2147</strain>
    </source>
</reference>
<evidence type="ECO:0000313" key="2">
    <source>
        <dbReference type="EMBL" id="KAF9916673.1"/>
    </source>
</evidence>
<sequence>MTGTLYVRINGIKHQTNAPTRNSRPAESMAYIKIDGTLRAKTRMARNVTGAIRWNEDFEVAVTKASEIEIAVFDKTEQNPVPIGLFWMRISDIVEELRRKKVEADNDAAWAAANAQDLARTPTARPTTGPLGENPVNGVEGIEAWWDLEPIGQINLKFNFVKDVAIRKRPSKLGRQGAVRKRKDEIQEIQGHKFVSQKFFQIICCALCTELFTGRGAQCQ</sequence>
<dbReference type="OrthoDB" id="63267at2759"/>